<sequence>MSAEVRLRRLQQLVLDPGFLGLEPLLDLLLGVHQELGASELAQDKYVADFLQWE</sequence>
<comment type="caution">
    <text evidence="3">The sequence shown here is derived from an EMBL/GenBank/DDBJ whole genome shotgun (WGS) entry which is preliminary data.</text>
</comment>
<evidence type="ECO:0000256" key="1">
    <source>
        <dbReference type="ARBA" id="ARBA00022527"/>
    </source>
</evidence>
<accession>A0ABQ9TVS9</accession>
<keyword evidence="2" id="KW-0418">Kinase</keyword>
<evidence type="ECO:0000313" key="3">
    <source>
        <dbReference type="EMBL" id="KAK2088716.1"/>
    </source>
</evidence>
<evidence type="ECO:0008006" key="5">
    <source>
        <dbReference type="Google" id="ProtNLM"/>
    </source>
</evidence>
<name>A0ABQ9TVS9_SAGOE</name>
<dbReference type="InterPro" id="IPR050839">
    <property type="entry name" value="Rho-assoc_Ser/Thr_Kinase"/>
</dbReference>
<protein>
    <recommendedName>
        <fullName evidence="5">DMPK</fullName>
    </recommendedName>
</protein>
<proteinExistence type="predicted"/>
<organism evidence="3 4">
    <name type="scientific">Saguinus oedipus</name>
    <name type="common">Cotton-top tamarin</name>
    <name type="synonym">Oedipomidas oedipus</name>
    <dbReference type="NCBI Taxonomy" id="9490"/>
    <lineage>
        <taxon>Eukaryota</taxon>
        <taxon>Metazoa</taxon>
        <taxon>Chordata</taxon>
        <taxon>Craniata</taxon>
        <taxon>Vertebrata</taxon>
        <taxon>Euteleostomi</taxon>
        <taxon>Mammalia</taxon>
        <taxon>Eutheria</taxon>
        <taxon>Euarchontoglires</taxon>
        <taxon>Primates</taxon>
        <taxon>Haplorrhini</taxon>
        <taxon>Platyrrhini</taxon>
        <taxon>Cebidae</taxon>
        <taxon>Callitrichinae</taxon>
        <taxon>Saguinus</taxon>
    </lineage>
</organism>
<evidence type="ECO:0000313" key="4">
    <source>
        <dbReference type="Proteomes" id="UP001266305"/>
    </source>
</evidence>
<dbReference type="PANTHER" id="PTHR22988">
    <property type="entry name" value="MYOTONIC DYSTROPHY S/T KINASE-RELATED"/>
    <property type="match status" value="1"/>
</dbReference>
<evidence type="ECO:0000256" key="2">
    <source>
        <dbReference type="ARBA" id="ARBA00022777"/>
    </source>
</evidence>
<dbReference type="EMBL" id="JASSZA010000019">
    <property type="protein sequence ID" value="KAK2088716.1"/>
    <property type="molecule type" value="Genomic_DNA"/>
</dbReference>
<keyword evidence="4" id="KW-1185">Reference proteome</keyword>
<dbReference type="Gene3D" id="3.30.200.20">
    <property type="entry name" value="Phosphorylase Kinase, domain 1"/>
    <property type="match status" value="1"/>
</dbReference>
<dbReference type="Proteomes" id="UP001266305">
    <property type="component" value="Unassembled WGS sequence"/>
</dbReference>
<gene>
    <name evidence="3" type="ORF">P7K49_034623</name>
</gene>
<keyword evidence="2" id="KW-0808">Transferase</keyword>
<reference evidence="3 4" key="1">
    <citation type="submission" date="2023-05" db="EMBL/GenBank/DDBJ databases">
        <title>B98-5 Cell Line De Novo Hybrid Assembly: An Optical Mapping Approach.</title>
        <authorList>
            <person name="Kananen K."/>
            <person name="Auerbach J.A."/>
            <person name="Kautto E."/>
            <person name="Blachly J.S."/>
        </authorList>
    </citation>
    <scope>NUCLEOTIDE SEQUENCE [LARGE SCALE GENOMIC DNA]</scope>
    <source>
        <strain evidence="3">B95-8</strain>
        <tissue evidence="3">Cell line</tissue>
    </source>
</reference>
<keyword evidence="1" id="KW-0723">Serine/threonine-protein kinase</keyword>
<dbReference type="PANTHER" id="PTHR22988:SF79">
    <property type="entry name" value="LOW QUALITY PROTEIN: MYOTONIN-PROTEIN KINASE"/>
    <property type="match status" value="1"/>
</dbReference>